<dbReference type="Pfam" id="PF00071">
    <property type="entry name" value="Ras"/>
    <property type="match status" value="1"/>
</dbReference>
<evidence type="ECO:0000313" key="5">
    <source>
        <dbReference type="Proteomes" id="UP000433876"/>
    </source>
</evidence>
<comment type="caution">
    <text evidence="4">The sequence shown here is derived from an EMBL/GenBank/DDBJ whole genome shotgun (WGS) entry which is preliminary data.</text>
</comment>
<dbReference type="Gene3D" id="3.40.50.300">
    <property type="entry name" value="P-loop containing nucleotide triphosphate hydrolases"/>
    <property type="match status" value="1"/>
</dbReference>
<proteinExistence type="predicted"/>
<dbReference type="GO" id="GO:0005525">
    <property type="term" value="F:GTP binding"/>
    <property type="evidence" value="ECO:0007669"/>
    <property type="project" value="UniProtKB-KW"/>
</dbReference>
<dbReference type="PRINTS" id="PR00449">
    <property type="entry name" value="RASTRNSFRMNG"/>
</dbReference>
<dbReference type="PROSITE" id="PS51421">
    <property type="entry name" value="RAS"/>
    <property type="match status" value="1"/>
</dbReference>
<feature type="compositionally biased region" description="Gly residues" evidence="3">
    <location>
        <begin position="423"/>
        <end position="451"/>
    </location>
</feature>
<dbReference type="Proteomes" id="UP000433876">
    <property type="component" value="Unassembled WGS sequence"/>
</dbReference>
<dbReference type="NCBIfam" id="TIGR00231">
    <property type="entry name" value="small_GTP"/>
    <property type="match status" value="1"/>
</dbReference>
<evidence type="ECO:0000313" key="4">
    <source>
        <dbReference type="EMBL" id="KAA8632716.1"/>
    </source>
</evidence>
<feature type="region of interest" description="Disordered" evidence="3">
    <location>
        <begin position="205"/>
        <end position="286"/>
    </location>
</feature>
<dbReference type="PANTHER" id="PTHR24073">
    <property type="entry name" value="DRAB5-RELATED"/>
    <property type="match status" value="1"/>
</dbReference>
<dbReference type="InterPro" id="IPR027417">
    <property type="entry name" value="P-loop_NTPase"/>
</dbReference>
<dbReference type="PROSITE" id="PS51419">
    <property type="entry name" value="RAB"/>
    <property type="match status" value="1"/>
</dbReference>
<dbReference type="FunFam" id="3.40.50.300:FF:001584">
    <property type="entry name" value="Ras-like GTP-binding protein RYL2"/>
    <property type="match status" value="1"/>
</dbReference>
<dbReference type="InterPro" id="IPR005225">
    <property type="entry name" value="Small_GTP-bd"/>
</dbReference>
<evidence type="ECO:0000256" key="2">
    <source>
        <dbReference type="ARBA" id="ARBA00023134"/>
    </source>
</evidence>
<organism evidence="4 5">
    <name type="scientific">Sordaria macrospora</name>
    <dbReference type="NCBI Taxonomy" id="5147"/>
    <lineage>
        <taxon>Eukaryota</taxon>
        <taxon>Fungi</taxon>
        <taxon>Dikarya</taxon>
        <taxon>Ascomycota</taxon>
        <taxon>Pezizomycotina</taxon>
        <taxon>Sordariomycetes</taxon>
        <taxon>Sordariomycetidae</taxon>
        <taxon>Sordariales</taxon>
        <taxon>Sordariaceae</taxon>
        <taxon>Sordaria</taxon>
    </lineage>
</organism>
<dbReference type="VEuPathDB" id="FungiDB:SMAC_00945"/>
<accession>A0A8S8ZUN2</accession>
<dbReference type="InterPro" id="IPR001806">
    <property type="entry name" value="Small_GTPase"/>
</dbReference>
<dbReference type="GO" id="GO:0003924">
    <property type="term" value="F:GTPase activity"/>
    <property type="evidence" value="ECO:0007669"/>
    <property type="project" value="InterPro"/>
</dbReference>
<gene>
    <name evidence="4" type="ORF">SMACR_00945</name>
</gene>
<feature type="compositionally biased region" description="Gly residues" evidence="3">
    <location>
        <begin position="220"/>
        <end position="232"/>
    </location>
</feature>
<dbReference type="SUPFAM" id="SSF52540">
    <property type="entry name" value="P-loop containing nucleoside triphosphate hydrolases"/>
    <property type="match status" value="1"/>
</dbReference>
<feature type="region of interest" description="Disordered" evidence="3">
    <location>
        <begin position="423"/>
        <end position="463"/>
    </location>
</feature>
<keyword evidence="1" id="KW-0547">Nucleotide-binding</keyword>
<dbReference type="CDD" id="cd00154">
    <property type="entry name" value="Rab"/>
    <property type="match status" value="1"/>
</dbReference>
<dbReference type="SMART" id="SM00175">
    <property type="entry name" value="RAB"/>
    <property type="match status" value="1"/>
</dbReference>
<name>A0A8S8ZUN2_SORMA</name>
<dbReference type="SMART" id="SM00173">
    <property type="entry name" value="RAS"/>
    <property type="match status" value="1"/>
</dbReference>
<evidence type="ECO:0008006" key="6">
    <source>
        <dbReference type="Google" id="ProtNLM"/>
    </source>
</evidence>
<protein>
    <recommendedName>
        <fullName evidence="6">Ras-like GTP-binding protein</fullName>
    </recommendedName>
</protein>
<sequence length="463" mass="47038">MSSSLEAKIVVLGSQGVGKTSLVTRFCKGAFNPAQITSTVGASMMTKRVIDTDTDTVVRLQIWDTAGQERFRSISRLYYRGANACILCYSITDAASFAEMGMWLTELRRNLPQDIVLHVVGTKADIVARDPSKREVPFERCIAYVAENLNPGVGSTPPPTATPLGMPLAIPGMPGVLNLSSGGLGGGWQGTGTGAMTRETMAAVTTAGTTTERPERSGIAGLGGIRLRGAGGDASRQENQNAEGSNTTTTGTGLGGPRPRLRNHPLNPHQSTEPRSPSSKRSSGFWGQEVGWDACHEVSAESGEGVEEVFRVVTRKLVEQNRKMQQALLAAAATPGVFTPGMFGPASGYYPDGVTGGPGGAGGGAGGNGAGGGAGGAGGSGVAGGGNGAPGYFDLNPRATFRVGRDRKSWLFSPAILTPGILLPGGGGGDGGGSSSGGGGVNVGGEQQGGEVGRRNGGKGKCC</sequence>
<dbReference type="EMBL" id="NMPR01000049">
    <property type="protein sequence ID" value="KAA8632716.1"/>
    <property type="molecule type" value="Genomic_DNA"/>
</dbReference>
<evidence type="ECO:0000256" key="1">
    <source>
        <dbReference type="ARBA" id="ARBA00022741"/>
    </source>
</evidence>
<reference evidence="4 5" key="1">
    <citation type="submission" date="2017-07" db="EMBL/GenBank/DDBJ databases">
        <title>Genome sequence of the Sordaria macrospora wild type strain R19027.</title>
        <authorList>
            <person name="Nowrousian M."/>
            <person name="Teichert I."/>
            <person name="Kueck U."/>
        </authorList>
    </citation>
    <scope>NUCLEOTIDE SEQUENCE [LARGE SCALE GENOMIC DNA]</scope>
    <source>
        <strain evidence="4 5">R19027</strain>
        <tissue evidence="4">Mycelium</tissue>
    </source>
</reference>
<keyword evidence="2" id="KW-0342">GTP-binding</keyword>
<evidence type="ECO:0000256" key="3">
    <source>
        <dbReference type="SAM" id="MobiDB-lite"/>
    </source>
</evidence>
<dbReference type="SMART" id="SM00174">
    <property type="entry name" value="RHO"/>
    <property type="match status" value="1"/>
</dbReference>
<dbReference type="AlphaFoldDB" id="A0A8S8ZUN2"/>
<feature type="compositionally biased region" description="Polar residues" evidence="3">
    <location>
        <begin position="270"/>
        <end position="282"/>
    </location>
</feature>